<dbReference type="RefSeq" id="WP_260785038.1">
    <property type="nucleotide sequence ID" value="NZ_JAOCQI010000003.1"/>
</dbReference>
<evidence type="ECO:0000313" key="3">
    <source>
        <dbReference type="Proteomes" id="UP001164420"/>
    </source>
</evidence>
<proteinExistence type="predicted"/>
<sequence length="353" mass="38378">MITKPASATKKLGTAKQGTGAFPRPYADTADVADVLRRAIKPAAPGVVLVYVPDSTALPYARVAIERDIVQHHPVADVPMPAVTTLTALYSEQSRRDADFSKHLHRSGCPDQPGKGQEVVSLTSCVTLNCLSSEGAALLLDHVRDKTCVTAQQTIPDGAGEEVARVLATLAAGAKDHNGLIVLFLHGPSCNSIAWMQHHVEELLVVRECDPCPDASIAFSLQARSLGSQHAFGIGHTMYEVTIGDRWRQEQQVFIAADVRDRVMWLLRREGESLVDIACRLDVDKSTVSKRLKSLPLPPNTKVQVTMPKDWRKKWFEPLGIDALPRDETHGHLSSGPSTAGTGGINARRSREL</sequence>
<dbReference type="EMBL" id="JAOCQI010000003">
    <property type="protein sequence ID" value="MCT7313291.1"/>
    <property type="molecule type" value="Genomic_DNA"/>
</dbReference>
<evidence type="ECO:0000256" key="1">
    <source>
        <dbReference type="SAM" id="MobiDB-lite"/>
    </source>
</evidence>
<feature type="region of interest" description="Disordered" evidence="1">
    <location>
        <begin position="326"/>
        <end position="353"/>
    </location>
</feature>
<dbReference type="InterPro" id="IPR011991">
    <property type="entry name" value="ArsR-like_HTH"/>
</dbReference>
<dbReference type="Proteomes" id="UP001164420">
    <property type="component" value="Unassembled WGS sequence"/>
</dbReference>
<protein>
    <submittedName>
        <fullName evidence="2">Winged helix-turn-helix domain-containing protein</fullName>
    </submittedName>
</protein>
<organism evidence="2 3">
    <name type="scientific">Ralstonia mojiangensis</name>
    <dbReference type="NCBI Taxonomy" id="2953895"/>
    <lineage>
        <taxon>Bacteria</taxon>
        <taxon>Pseudomonadati</taxon>
        <taxon>Pseudomonadota</taxon>
        <taxon>Betaproteobacteria</taxon>
        <taxon>Burkholderiales</taxon>
        <taxon>Burkholderiaceae</taxon>
        <taxon>Ralstonia</taxon>
    </lineage>
</organism>
<dbReference type="CDD" id="cd00090">
    <property type="entry name" value="HTH_ARSR"/>
    <property type="match status" value="1"/>
</dbReference>
<name>A0ABT2LD17_9RALS</name>
<accession>A0ABT2LD17</accession>
<gene>
    <name evidence="2" type="ORF">N5J06_20140</name>
</gene>
<reference evidence="2 3" key="1">
    <citation type="journal article" date="2023" name="Front. Microbiol.">
        <title>Ralstonia chuxiongensis sp. nov., Ralstonia mojiangensis sp. nov., and Ralstonia soli sp. nov., isolated from tobacco fields, are three novel species in the family Burkholderiaceae.</title>
        <authorList>
            <person name="Lu C.H."/>
            <person name="Zhang Y.Y."/>
            <person name="Jiang N."/>
            <person name="Chen W."/>
            <person name="Shao X."/>
            <person name="Zhao Z.M."/>
            <person name="Lu W.L."/>
            <person name="Hu X."/>
            <person name="Xi Y.X."/>
            <person name="Zou S.Y."/>
            <person name="Wei Q.J."/>
            <person name="Lin Z.L."/>
            <person name="Gong L."/>
            <person name="Gai X.T."/>
            <person name="Zhang L.Q."/>
            <person name="Li J.Y."/>
            <person name="Jin Y."/>
            <person name="Xia Z.Y."/>
        </authorList>
    </citation>
    <scope>NUCLEOTIDE SEQUENCE [LARGE SCALE GENOMIC DNA]</scope>
    <source>
        <strain evidence="2 3">22TCJT01-1</strain>
    </source>
</reference>
<feature type="region of interest" description="Disordered" evidence="1">
    <location>
        <begin position="1"/>
        <end position="21"/>
    </location>
</feature>
<keyword evidence="3" id="KW-1185">Reference proteome</keyword>
<evidence type="ECO:0000313" key="2">
    <source>
        <dbReference type="EMBL" id="MCT7313291.1"/>
    </source>
</evidence>
<comment type="caution">
    <text evidence="2">The sequence shown here is derived from an EMBL/GenBank/DDBJ whole genome shotgun (WGS) entry which is preliminary data.</text>
</comment>